<feature type="chain" id="PRO_5004220438" description="Lipoprotein" evidence="1">
    <location>
        <begin position="18"/>
        <end position="569"/>
    </location>
</feature>
<organism evidence="2">
    <name type="scientific">Hydrogenovibrio crunogenus (strain DSM 25203 / XCL-2)</name>
    <name type="common">Thiomicrospira crunogena</name>
    <dbReference type="NCBI Taxonomy" id="317025"/>
    <lineage>
        <taxon>Bacteria</taxon>
        <taxon>Pseudomonadati</taxon>
        <taxon>Pseudomonadota</taxon>
        <taxon>Gammaproteobacteria</taxon>
        <taxon>Thiotrichales</taxon>
        <taxon>Piscirickettsiaceae</taxon>
        <taxon>Hydrogenovibrio</taxon>
    </lineage>
</organism>
<dbReference type="PROSITE" id="PS51257">
    <property type="entry name" value="PROKAR_LIPOPROTEIN"/>
    <property type="match status" value="1"/>
</dbReference>
<sequence>MKVLTSFFSATMLVALAGCDNTQKESHSALTSGSSDVVAIDLLTNQIHNNKAAYIPAQCYTKTRSKRGQVHNPCFSCHTVGKEPNYIDDSAFQMAYDFRTYSRTNRWRNLFKDRSAAVKAISDEDILKYVQSSNYFDAEGNIRLAFLENNVPSEWDVNQNKRWDGYVPDCFFNFDSEGFDVTPEGHDSGWRAFAYSPFLGTFWPTNGSADDVLIRLPESMRQTEAGLYSRIVYRLNLAIVEAMIMRKNIAIPTTDESVYQVDLNRNGVLDMAKEVVYRWAPTKGQYMSYVGKAKQLQKKGRIHLAAGLYPEGTEFLHTVRYLNVNSDQKIELAPRVKELRYSYKQSWNNYSQLNSAAMGEVIEGDQFPDRLRTITGNSETGVINGLGWVYQGFIEDKAGHLRPQTYEESVSCIGCHSGLSVTTDSSFAFARKLEGSNFQAGWFHWSQKGLSGLKEPQWKDGRWEYTQYLLENHSGNEFRNNEEVKNKFFDSKGILKPAEVETLHHNIAHLLEPSTERALTLNKAYKVIVEEQSYIYGREPHVHPLNDTVWDVIPDGETTGVDAPIIKPH</sequence>
<accession>Q31HB2</accession>
<proteinExistence type="predicted"/>
<dbReference type="AlphaFoldDB" id="Q31HB2"/>
<dbReference type="EMBL" id="CP000109">
    <property type="protein sequence ID" value="ABB41461.1"/>
    <property type="molecule type" value="Genomic_DNA"/>
</dbReference>
<name>Q31HB2_HYDCU</name>
<dbReference type="STRING" id="317025.Tcr_0865"/>
<evidence type="ECO:0008006" key="3">
    <source>
        <dbReference type="Google" id="ProtNLM"/>
    </source>
</evidence>
<dbReference type="HOGENOM" id="CLU_020661_0_0_6"/>
<feature type="signal peptide" evidence="1">
    <location>
        <begin position="1"/>
        <end position="17"/>
    </location>
</feature>
<reference evidence="2" key="1">
    <citation type="submission" date="2006-07" db="EMBL/GenBank/DDBJ databases">
        <title>Complete sequence of Thiomicrospira crunogena XCL-2.</title>
        <authorList>
            <consortium name="US DOE Joint Genome Institute"/>
            <person name="Copeland A."/>
            <person name="Lucas S."/>
            <person name="Lapidus A."/>
            <person name="Barry K."/>
            <person name="Detter J.C."/>
            <person name="Glavina del Rio T."/>
            <person name="Hammon N."/>
            <person name="Israni S."/>
            <person name="Dalin E."/>
            <person name="Tice H."/>
            <person name="Pitluck S."/>
            <person name="Chain P."/>
            <person name="Malfatti S."/>
            <person name="Shin M."/>
            <person name="Vergez L."/>
            <person name="Schmutz J."/>
            <person name="Larimer F."/>
            <person name="Land M."/>
            <person name="Hauser L."/>
            <person name="Kyrpides N."/>
            <person name="Lykidis A."/>
            <person name="Scott K.M."/>
            <person name="Sievert S."/>
            <person name="Kerfeld C."/>
            <person name="Freyermuth S."/>
            <person name="Dobrinski K."/>
            <person name="Boller A."/>
            <person name="Fitzpatrick K."/>
            <person name="Thoma P."/>
            <person name="Moore J."/>
            <person name="Richardson P."/>
        </authorList>
    </citation>
    <scope>NUCLEOTIDE SEQUENCE</scope>
    <source>
        <strain evidence="2">XCL-2</strain>
    </source>
</reference>
<evidence type="ECO:0000313" key="2">
    <source>
        <dbReference type="EMBL" id="ABB41461.1"/>
    </source>
</evidence>
<dbReference type="eggNOG" id="COG2010">
    <property type="taxonomic scope" value="Bacteria"/>
</dbReference>
<dbReference type="KEGG" id="tcx:Tcr_0865"/>
<gene>
    <name evidence="2" type="ordered locus">Tcr_0865</name>
</gene>
<protein>
    <recommendedName>
        <fullName evidence="3">Lipoprotein</fullName>
    </recommendedName>
</protein>
<evidence type="ECO:0000256" key="1">
    <source>
        <dbReference type="SAM" id="SignalP"/>
    </source>
</evidence>
<keyword evidence="1" id="KW-0732">Signal</keyword>